<evidence type="ECO:0000313" key="2">
    <source>
        <dbReference type="EMBL" id="MEL5988013.1"/>
    </source>
</evidence>
<protein>
    <submittedName>
        <fullName evidence="2">SMI1/KNR4 family protein</fullName>
    </submittedName>
</protein>
<organism evidence="2 3">
    <name type="scientific">Kurthia gibsonii</name>
    <dbReference type="NCBI Taxonomy" id="33946"/>
    <lineage>
        <taxon>Bacteria</taxon>
        <taxon>Bacillati</taxon>
        <taxon>Bacillota</taxon>
        <taxon>Bacilli</taxon>
        <taxon>Bacillales</taxon>
        <taxon>Caryophanaceae</taxon>
        <taxon>Kurthia</taxon>
    </lineage>
</organism>
<name>A0ABU9LLW6_9BACL</name>
<dbReference type="EMBL" id="JBCEWA010000004">
    <property type="protein sequence ID" value="MEL5988013.1"/>
    <property type="molecule type" value="Genomic_DNA"/>
</dbReference>
<dbReference type="InterPro" id="IPR037883">
    <property type="entry name" value="Knr4/Smi1-like_sf"/>
</dbReference>
<reference evidence="2 3" key="1">
    <citation type="submission" date="2024-04" db="EMBL/GenBank/DDBJ databases">
        <authorList>
            <person name="Wu Y.S."/>
            <person name="Zhang L."/>
        </authorList>
    </citation>
    <scope>NUCLEOTIDE SEQUENCE [LARGE SCALE GENOMIC DNA]</scope>
    <source>
        <strain evidence="2 3">KG-01</strain>
    </source>
</reference>
<keyword evidence="3" id="KW-1185">Reference proteome</keyword>
<dbReference type="InterPro" id="IPR018958">
    <property type="entry name" value="Knr4/Smi1-like_dom"/>
</dbReference>
<dbReference type="Gene3D" id="3.40.1580.10">
    <property type="entry name" value="SMI1/KNR4-like"/>
    <property type="match status" value="1"/>
</dbReference>
<feature type="domain" description="Knr4/Smi1-like" evidence="1">
    <location>
        <begin position="14"/>
        <end position="140"/>
    </location>
</feature>
<dbReference type="RefSeq" id="WP_342302825.1">
    <property type="nucleotide sequence ID" value="NZ_JBCEWA010000004.1"/>
</dbReference>
<evidence type="ECO:0000313" key="3">
    <source>
        <dbReference type="Proteomes" id="UP001398420"/>
    </source>
</evidence>
<dbReference type="SUPFAM" id="SSF160631">
    <property type="entry name" value="SMI1/KNR4-like"/>
    <property type="match status" value="1"/>
</dbReference>
<evidence type="ECO:0000259" key="1">
    <source>
        <dbReference type="SMART" id="SM00860"/>
    </source>
</evidence>
<proteinExistence type="predicted"/>
<dbReference type="Proteomes" id="UP001398420">
    <property type="component" value="Unassembled WGS sequence"/>
</dbReference>
<sequence>MYAYIFDEEQTFESVTSQTIEFIESFFSIELPNSYKKLMMMHNGGSLAYSTFSSRKLREDSIEIDVFLPLSIHEGVIESKQITTQLDIDERYIVFACSHHIFIAFDYTVHRKGNPPIVFIHRHTKEVIKVARHFRSFIKKLDTAYMEEINDFIYTSRQFERYVKKGKSTTHIAACFEQFSYEANDFEWYSQLAIYTLKRKQDTQLAWYIGAGLLQQIKLHPHERWPLTSLQEAINLLQAFHDPYTRKLGKQLQAKLMKPKMLVF</sequence>
<dbReference type="Pfam" id="PF09346">
    <property type="entry name" value="SMI1_KNR4"/>
    <property type="match status" value="1"/>
</dbReference>
<dbReference type="SMART" id="SM00860">
    <property type="entry name" value="SMI1_KNR4"/>
    <property type="match status" value="1"/>
</dbReference>
<comment type="caution">
    <text evidence="2">The sequence shown here is derived from an EMBL/GenBank/DDBJ whole genome shotgun (WGS) entry which is preliminary data.</text>
</comment>
<gene>
    <name evidence="2" type="ORF">AAF454_06245</name>
</gene>
<accession>A0ABU9LLW6</accession>